<dbReference type="RefSeq" id="WP_181867610.1">
    <property type="nucleotide sequence ID" value="NZ_JACEQY010000055.1"/>
</dbReference>
<organism evidence="1 2">
    <name type="scientific">Streptomyces himalayensis subsp. aureolus</name>
    <dbReference type="NCBI Taxonomy" id="2758039"/>
    <lineage>
        <taxon>Bacteria</taxon>
        <taxon>Bacillati</taxon>
        <taxon>Actinomycetota</taxon>
        <taxon>Actinomycetes</taxon>
        <taxon>Kitasatosporales</taxon>
        <taxon>Streptomycetaceae</taxon>
        <taxon>Streptomyces</taxon>
        <taxon>Streptomyces himalayensis</taxon>
    </lineage>
</organism>
<proteinExistence type="predicted"/>
<gene>
    <name evidence="1" type="ORF">H1V43_33685</name>
</gene>
<accession>A0A7W2HJJ6</accession>
<dbReference type="AlphaFoldDB" id="A0A7W2HJJ6"/>
<evidence type="ECO:0000313" key="2">
    <source>
        <dbReference type="Proteomes" id="UP000586976"/>
    </source>
</evidence>
<reference evidence="1 2" key="1">
    <citation type="submission" date="2020-07" db="EMBL/GenBank/DDBJ databases">
        <title>Streptomyces isolated from Indian soil.</title>
        <authorList>
            <person name="Mandal S."/>
            <person name="Maiti P.K."/>
        </authorList>
    </citation>
    <scope>NUCLEOTIDE SEQUENCE [LARGE SCALE GENOMIC DNA]</scope>
    <source>
        <strain evidence="1 2">PSKA54</strain>
    </source>
</reference>
<protein>
    <submittedName>
        <fullName evidence="1">Uncharacterized protein</fullName>
    </submittedName>
</protein>
<dbReference type="Proteomes" id="UP000586976">
    <property type="component" value="Unassembled WGS sequence"/>
</dbReference>
<name>A0A7W2HJJ6_9ACTN</name>
<keyword evidence="2" id="KW-1185">Reference proteome</keyword>
<evidence type="ECO:0000313" key="1">
    <source>
        <dbReference type="EMBL" id="MBA4866191.1"/>
    </source>
</evidence>
<sequence length="230" mass="24535">MTTPSAEPRGYAVFLGDQAPLDASPEDGGGSLQFVLPTADGVRLMNRDAALSTVSHPPNDDRRAPGLVQALRLRTRTAAAVMFDDPTAAALNNQPELVDAFATKVLAVPSSARWREAISTAVIGSSWCAGLLSTGHLPATALGALKAEARTLHRQLVPLWRRRTRHGRVLSLDADLGGLSLHDLVSAHTELLTHTNGGVFEDQRLNSVLRHLNPAEQQVVFAFAAEEGTT</sequence>
<comment type="caution">
    <text evidence="1">The sequence shown here is derived from an EMBL/GenBank/DDBJ whole genome shotgun (WGS) entry which is preliminary data.</text>
</comment>
<dbReference type="EMBL" id="JACEQY010000055">
    <property type="protein sequence ID" value="MBA4866191.1"/>
    <property type="molecule type" value="Genomic_DNA"/>
</dbReference>